<dbReference type="PANTHER" id="PTHR30203">
    <property type="entry name" value="OUTER MEMBRANE CATION EFFLUX PROTEIN"/>
    <property type="match status" value="1"/>
</dbReference>
<evidence type="ECO:0000256" key="1">
    <source>
        <dbReference type="ARBA" id="ARBA00004459"/>
    </source>
</evidence>
<keyword evidence="5" id="KW-1185">Reference proteome</keyword>
<dbReference type="PANTHER" id="PTHR30203:SF24">
    <property type="entry name" value="BLR4935 PROTEIN"/>
    <property type="match status" value="1"/>
</dbReference>
<dbReference type="InterPro" id="IPR003423">
    <property type="entry name" value="OMP_efflux"/>
</dbReference>
<dbReference type="Proteomes" id="UP000276295">
    <property type="component" value="Unassembled WGS sequence"/>
</dbReference>
<keyword evidence="3" id="KW-0732">Signal</keyword>
<evidence type="ECO:0000256" key="2">
    <source>
        <dbReference type="ARBA" id="ARBA00007613"/>
    </source>
</evidence>
<dbReference type="EMBL" id="QZWH01000052">
    <property type="protein sequence ID" value="RJT19118.1"/>
    <property type="molecule type" value="Genomic_DNA"/>
</dbReference>
<dbReference type="Pfam" id="PF02321">
    <property type="entry name" value="OEP"/>
    <property type="match status" value="1"/>
</dbReference>
<dbReference type="RefSeq" id="WP_120066342.1">
    <property type="nucleotide sequence ID" value="NZ_QZWH01000052.1"/>
</dbReference>
<dbReference type="InterPro" id="IPR010131">
    <property type="entry name" value="MdtP/NodT-like"/>
</dbReference>
<proteinExistence type="inferred from homology"/>
<accession>A0A3A5JMY0</accession>
<feature type="chain" id="PRO_5017351384" evidence="3">
    <location>
        <begin position="25"/>
        <end position="419"/>
    </location>
</feature>
<organism evidence="4 5">
    <name type="scientific">Buttiauxella izardii</name>
    <dbReference type="NCBI Taxonomy" id="82991"/>
    <lineage>
        <taxon>Bacteria</taxon>
        <taxon>Pseudomonadati</taxon>
        <taxon>Pseudomonadota</taxon>
        <taxon>Gammaproteobacteria</taxon>
        <taxon>Enterobacterales</taxon>
        <taxon>Enterobacteriaceae</taxon>
        <taxon>Buttiauxella</taxon>
    </lineage>
</organism>
<comment type="subcellular location">
    <subcellularLocation>
        <location evidence="1">Cell outer membrane</location>
        <topology evidence="1">Lipid-anchor</topology>
    </subcellularLocation>
</comment>
<evidence type="ECO:0000256" key="3">
    <source>
        <dbReference type="SAM" id="SignalP"/>
    </source>
</evidence>
<dbReference type="AlphaFoldDB" id="A0A3A5JMY0"/>
<dbReference type="SUPFAM" id="SSF56954">
    <property type="entry name" value="Outer membrane efflux proteins (OEP)"/>
    <property type="match status" value="1"/>
</dbReference>
<name>A0A3A5JMY0_9ENTR</name>
<comment type="similarity">
    <text evidence="2">Belongs to the outer membrane factor (OMF) (TC 1.B.17) family.</text>
</comment>
<comment type="caution">
    <text evidence="4">The sequence shown here is derived from an EMBL/GenBank/DDBJ whole genome shotgun (WGS) entry which is preliminary data.</text>
</comment>
<evidence type="ECO:0000313" key="5">
    <source>
        <dbReference type="Proteomes" id="UP000276295"/>
    </source>
</evidence>
<gene>
    <name evidence="4" type="ORF">D6029_19450</name>
</gene>
<protein>
    <submittedName>
        <fullName evidence="4">Heavy metal RND transporter</fullName>
    </submittedName>
</protein>
<dbReference type="GO" id="GO:0009279">
    <property type="term" value="C:cell outer membrane"/>
    <property type="evidence" value="ECO:0007669"/>
    <property type="project" value="UniProtKB-SubCell"/>
</dbReference>
<dbReference type="OrthoDB" id="5607838at2"/>
<reference evidence="4 5" key="1">
    <citation type="submission" date="2018-09" db="EMBL/GenBank/DDBJ databases">
        <title>Draft genome sequence of Buttiauxella izardii CCUG 35510T.</title>
        <authorList>
            <person name="Salva-Serra F."/>
            <person name="Marathe N."/>
            <person name="Moore E."/>
            <person name="Stadler-Svensson L."/>
            <person name="Engstrom-Jakobsson H."/>
        </authorList>
    </citation>
    <scope>NUCLEOTIDE SEQUENCE [LARGE SCALE GENOMIC DNA]</scope>
    <source>
        <strain evidence="4 5">CCUG 35510</strain>
    </source>
</reference>
<dbReference type="GO" id="GO:0015562">
    <property type="term" value="F:efflux transmembrane transporter activity"/>
    <property type="evidence" value="ECO:0007669"/>
    <property type="project" value="InterPro"/>
</dbReference>
<dbReference type="Gene3D" id="1.20.1600.10">
    <property type="entry name" value="Outer membrane efflux proteins (OEP)"/>
    <property type="match status" value="1"/>
</dbReference>
<sequence>MKQHSLSLWLGGVLFATSVSTAHAAEFSLQQTLAAAVHYSAELSANRNQSNALNAMADSARQLPDPKLKFGIENVPVQGSNSQRLTREGMTMQRIGIMQDYISEEKRDRKAETILAQSASSAAKAEVIRAALQRTAAQAWFDLALSQKVLSSAQKLVAETERQISVQKATVASGSSPASSVVDIRMTLLAMQDKVTLAQRDVTLAQTRLLQLTGEKIDDASGTLPRYQRLPADPQTLEQNVGQHPEVIEAAREADVAKARSAQSAVAAKPNVGVEVYYAHRDDDYDDMAGVMFTVDLPMFKSQRQDKDLAADMSRSMEANDQLALANRDRVALVRTLVAQYQAAQTLWQRQQQEILPLQRQRLSLIEAQYRAGQSTLSDLLNARRTLLDTELTANSAEKSVAETWAAIRYLTPQDDNQS</sequence>
<feature type="signal peptide" evidence="3">
    <location>
        <begin position="1"/>
        <end position="24"/>
    </location>
</feature>
<evidence type="ECO:0000313" key="4">
    <source>
        <dbReference type="EMBL" id="RJT19118.1"/>
    </source>
</evidence>